<dbReference type="EMBL" id="CM008050">
    <property type="protein sequence ID" value="PAN26412.1"/>
    <property type="molecule type" value="Genomic_DNA"/>
</dbReference>
<feature type="transmembrane region" description="Helical" evidence="3">
    <location>
        <begin position="24"/>
        <end position="44"/>
    </location>
</feature>
<keyword evidence="3" id="KW-1133">Transmembrane helix</keyword>
<proteinExistence type="predicted"/>
<feature type="compositionally biased region" description="Basic and acidic residues" evidence="2">
    <location>
        <begin position="151"/>
        <end position="165"/>
    </location>
</feature>
<name>A0A2S3HMV0_9POAL</name>
<organism evidence="5">
    <name type="scientific">Panicum hallii</name>
    <dbReference type="NCBI Taxonomy" id="206008"/>
    <lineage>
        <taxon>Eukaryota</taxon>
        <taxon>Viridiplantae</taxon>
        <taxon>Streptophyta</taxon>
        <taxon>Embryophyta</taxon>
        <taxon>Tracheophyta</taxon>
        <taxon>Spermatophyta</taxon>
        <taxon>Magnoliopsida</taxon>
        <taxon>Liliopsida</taxon>
        <taxon>Poales</taxon>
        <taxon>Poaceae</taxon>
        <taxon>PACMAD clade</taxon>
        <taxon>Panicoideae</taxon>
        <taxon>Panicodae</taxon>
        <taxon>Paniceae</taxon>
        <taxon>Panicinae</taxon>
        <taxon>Panicum</taxon>
        <taxon>Panicum sect. Panicum</taxon>
    </lineage>
</organism>
<feature type="coiled-coil region" evidence="1">
    <location>
        <begin position="60"/>
        <end position="129"/>
    </location>
</feature>
<keyword evidence="3" id="KW-0472">Membrane</keyword>
<keyword evidence="1" id="KW-0175">Coiled coil</keyword>
<feature type="region of interest" description="Disordered" evidence="2">
    <location>
        <begin position="129"/>
        <end position="173"/>
    </location>
</feature>
<feature type="signal peptide" evidence="4">
    <location>
        <begin position="1"/>
        <end position="17"/>
    </location>
</feature>
<feature type="chain" id="PRO_5015454513" evidence="4">
    <location>
        <begin position="18"/>
        <end position="314"/>
    </location>
</feature>
<dbReference type="Gramene" id="PAN26412">
    <property type="protein sequence ID" value="PAN26412"/>
    <property type="gene ID" value="PAHAL_5G010800"/>
</dbReference>
<reference evidence="5" key="1">
    <citation type="submission" date="2018-04" db="EMBL/GenBank/DDBJ databases">
        <title>WGS assembly of Panicum hallii.</title>
        <authorList>
            <person name="Lovell J."/>
            <person name="Jenkins J."/>
            <person name="Lowry D."/>
            <person name="Mamidi S."/>
            <person name="Sreedasyam A."/>
            <person name="Weng X."/>
            <person name="Barry K."/>
            <person name="Bonette J."/>
            <person name="Campitelli B."/>
            <person name="Daum C."/>
            <person name="Gordon S."/>
            <person name="Gould B."/>
            <person name="Lipzen A."/>
            <person name="Macqueen A."/>
            <person name="Palacio-Mejia J."/>
            <person name="Plott C."/>
            <person name="Shakirov E."/>
            <person name="Shu S."/>
            <person name="Yoshinaga Y."/>
            <person name="Zane M."/>
            <person name="Rokhsar D."/>
            <person name="Grimwood J."/>
            <person name="Schmutz J."/>
            <person name="Juenger T."/>
        </authorList>
    </citation>
    <scope>NUCLEOTIDE SEQUENCE [LARGE SCALE GENOMIC DNA]</scope>
    <source>
        <strain evidence="5">FIL2</strain>
    </source>
</reference>
<feature type="transmembrane region" description="Helical" evidence="3">
    <location>
        <begin position="264"/>
        <end position="286"/>
    </location>
</feature>
<evidence type="ECO:0000256" key="1">
    <source>
        <dbReference type="SAM" id="Coils"/>
    </source>
</evidence>
<dbReference type="PANTHER" id="PTHR36073">
    <property type="match status" value="1"/>
</dbReference>
<accession>A0A2S3HMV0</accession>
<evidence type="ECO:0000313" key="5">
    <source>
        <dbReference type="EMBL" id="PAN26412.1"/>
    </source>
</evidence>
<keyword evidence="3" id="KW-0812">Transmembrane</keyword>
<dbReference type="Proteomes" id="UP000243499">
    <property type="component" value="Chromosome 5"/>
</dbReference>
<gene>
    <name evidence="5" type="ORF">PAHAL_5G010800</name>
</gene>
<dbReference type="PANTHER" id="PTHR36073:SF1">
    <property type="entry name" value="OS01G0962100 PROTEIN"/>
    <property type="match status" value="1"/>
</dbReference>
<keyword evidence="4" id="KW-0732">Signal</keyword>
<dbReference type="AlphaFoldDB" id="A0A2S3HMV0"/>
<evidence type="ECO:0000256" key="2">
    <source>
        <dbReference type="SAM" id="MobiDB-lite"/>
    </source>
</evidence>
<feature type="transmembrane region" description="Helical" evidence="3">
    <location>
        <begin position="235"/>
        <end position="252"/>
    </location>
</feature>
<protein>
    <submittedName>
        <fullName evidence="5">Uncharacterized protein</fullName>
    </submittedName>
</protein>
<sequence>MVVAWGCCFLLAACARALRRLLQLPALLCCEAMVWALSFLAFPLRMLTAVDRERKLGGLIGEMQAQMDDLVWVNRELEEKLQAALREQEAMDALLDEMEDENEDAFARIHALETQLKALRQENMRLNEHKGKSMWDKPPPAAARHGSNKASEPEKKPTRIPRGEEEAVATTQDAAASLKVKSADPASVLALTTAPAAGDEQQAAKVAACRRSLFSLGMSLAVGAVAWSADAPCLPLLAGLFAVVGVSMRTVSRCCAALRRGGPAADAVALLSLNWFLLGALTSPMLPGVAHAVGPRAGRVLGPALTWLAAAAPA</sequence>
<evidence type="ECO:0000256" key="3">
    <source>
        <dbReference type="SAM" id="Phobius"/>
    </source>
</evidence>
<evidence type="ECO:0000256" key="4">
    <source>
        <dbReference type="SAM" id="SignalP"/>
    </source>
</evidence>